<keyword evidence="5" id="KW-0479">Metal-binding</keyword>
<dbReference type="InterPro" id="IPR001055">
    <property type="entry name" value="Adrenodoxin-like"/>
</dbReference>
<evidence type="ECO:0000256" key="13">
    <source>
        <dbReference type="ARBA" id="ARBA00034078"/>
    </source>
</evidence>
<dbReference type="GO" id="GO:0005739">
    <property type="term" value="C:mitochondrion"/>
    <property type="evidence" value="ECO:0007669"/>
    <property type="project" value="UniProtKB-SubCell"/>
</dbReference>
<dbReference type="InterPro" id="IPR018298">
    <property type="entry name" value="Adrenodoxin_Fe-S_BS"/>
</dbReference>
<evidence type="ECO:0000256" key="7">
    <source>
        <dbReference type="ARBA" id="ARBA00023004"/>
    </source>
</evidence>
<evidence type="ECO:0000256" key="2">
    <source>
        <dbReference type="ARBA" id="ARBA00010914"/>
    </source>
</evidence>
<dbReference type="FunFam" id="3.10.20.30:FF:000013">
    <property type="entry name" value="Adrenodoxin, mitochondrial"/>
    <property type="match status" value="1"/>
</dbReference>
<protein>
    <recommendedName>
        <fullName evidence="15">2Fe-2S ferredoxin-type domain-containing protein</fullName>
    </recommendedName>
</protein>
<dbReference type="PROSITE" id="PS00814">
    <property type="entry name" value="ADX"/>
    <property type="match status" value="1"/>
</dbReference>
<dbReference type="PANTHER" id="PTHR23426:SF76">
    <property type="entry name" value="ADRENODOXIN-LIKE PROTEIN 2, MITOCHONDRIAL"/>
    <property type="match status" value="1"/>
</dbReference>
<keyword evidence="3" id="KW-0813">Transport</keyword>
<accession>A0AAV1K3H7</accession>
<dbReference type="GO" id="GO:0009055">
    <property type="term" value="F:electron transfer activity"/>
    <property type="evidence" value="ECO:0007669"/>
    <property type="project" value="TreeGrafter"/>
</dbReference>
<dbReference type="AlphaFoldDB" id="A0AAV1K3H7"/>
<comment type="caution">
    <text evidence="16">The sequence shown here is derived from an EMBL/GenBank/DDBJ whole genome shotgun (WGS) entry which is preliminary data.</text>
</comment>
<proteinExistence type="inferred from homology"/>
<evidence type="ECO:0000256" key="5">
    <source>
        <dbReference type="ARBA" id="ARBA00022723"/>
    </source>
</evidence>
<feature type="domain" description="2Fe-2S ferredoxin-type" evidence="15">
    <location>
        <begin position="47"/>
        <end position="152"/>
    </location>
</feature>
<gene>
    <name evidence="16" type="ORF">LNINA_LOCUS14827</name>
</gene>
<keyword evidence="10" id="KW-0496">Mitochondrion</keyword>
<comment type="function">
    <text evidence="14">Required for ecdysteroidogenesis in the prothoracic gland which is necessary for larval to pupal transition.</text>
</comment>
<dbReference type="Gene3D" id="3.10.20.30">
    <property type="match status" value="1"/>
</dbReference>
<keyword evidence="17" id="KW-1185">Reference proteome</keyword>
<comment type="cofactor">
    <cofactor evidence="13">
        <name>[2Fe-2S] cluster</name>
        <dbReference type="ChEBI" id="CHEBI:190135"/>
    </cofactor>
</comment>
<dbReference type="InterPro" id="IPR036010">
    <property type="entry name" value="2Fe-2S_ferredoxin-like_sf"/>
</dbReference>
<evidence type="ECO:0000313" key="16">
    <source>
        <dbReference type="EMBL" id="CAK1556054.1"/>
    </source>
</evidence>
<keyword evidence="4" id="KW-0001">2Fe-2S</keyword>
<dbReference type="EMBL" id="CAVLEF010000281">
    <property type="protein sequence ID" value="CAK1556054.1"/>
    <property type="molecule type" value="Genomic_DNA"/>
</dbReference>
<keyword evidence="11" id="KW-0753">Steroid metabolism</keyword>
<evidence type="ECO:0000256" key="4">
    <source>
        <dbReference type="ARBA" id="ARBA00022714"/>
    </source>
</evidence>
<evidence type="ECO:0000256" key="9">
    <source>
        <dbReference type="ARBA" id="ARBA00023098"/>
    </source>
</evidence>
<dbReference type="PRINTS" id="PR00355">
    <property type="entry name" value="ADRENODOXIN"/>
</dbReference>
<dbReference type="SUPFAM" id="SSF54292">
    <property type="entry name" value="2Fe-2S ferredoxin-like"/>
    <property type="match status" value="1"/>
</dbReference>
<name>A0AAV1K3H7_9NEOP</name>
<dbReference type="GO" id="GO:0051537">
    <property type="term" value="F:2 iron, 2 sulfur cluster binding"/>
    <property type="evidence" value="ECO:0007669"/>
    <property type="project" value="UniProtKB-KW"/>
</dbReference>
<dbReference type="GO" id="GO:0045998">
    <property type="term" value="P:positive regulation of ecdysteroid biosynthetic process"/>
    <property type="evidence" value="ECO:0007669"/>
    <property type="project" value="UniProtKB-ARBA"/>
</dbReference>
<dbReference type="PANTHER" id="PTHR23426">
    <property type="entry name" value="FERREDOXIN/ADRENODOXIN"/>
    <property type="match status" value="1"/>
</dbReference>
<evidence type="ECO:0000256" key="14">
    <source>
        <dbReference type="ARBA" id="ARBA00054507"/>
    </source>
</evidence>
<keyword evidence="9" id="KW-0443">Lipid metabolism</keyword>
<evidence type="ECO:0000256" key="10">
    <source>
        <dbReference type="ARBA" id="ARBA00023128"/>
    </source>
</evidence>
<evidence type="ECO:0000256" key="11">
    <source>
        <dbReference type="ARBA" id="ARBA00023221"/>
    </source>
</evidence>
<dbReference type="Proteomes" id="UP001497472">
    <property type="component" value="Unassembled WGS sequence"/>
</dbReference>
<evidence type="ECO:0000256" key="6">
    <source>
        <dbReference type="ARBA" id="ARBA00022982"/>
    </source>
</evidence>
<dbReference type="GO" id="GO:0006694">
    <property type="term" value="P:steroid biosynthetic process"/>
    <property type="evidence" value="ECO:0007669"/>
    <property type="project" value="UniProtKB-KW"/>
</dbReference>
<dbReference type="InterPro" id="IPR001041">
    <property type="entry name" value="2Fe-2S_ferredoxin-type"/>
</dbReference>
<evidence type="ECO:0000256" key="1">
    <source>
        <dbReference type="ARBA" id="ARBA00004173"/>
    </source>
</evidence>
<dbReference type="PROSITE" id="PS51085">
    <property type="entry name" value="2FE2S_FER_2"/>
    <property type="match status" value="1"/>
</dbReference>
<evidence type="ECO:0000259" key="15">
    <source>
        <dbReference type="PROSITE" id="PS51085"/>
    </source>
</evidence>
<dbReference type="Pfam" id="PF00111">
    <property type="entry name" value="Fer2"/>
    <property type="match status" value="1"/>
</dbReference>
<keyword evidence="7" id="KW-0408">Iron</keyword>
<evidence type="ECO:0000256" key="12">
    <source>
        <dbReference type="ARBA" id="ARBA00023250"/>
    </source>
</evidence>
<keyword evidence="8" id="KW-0411">Iron-sulfur</keyword>
<sequence length="276" mass="31557">MLRNLFRTIVMTRMISPKINGSVTTFGNYKSVVPLSISRPALQEDKVKVTFHLYDGRQLEAEGKVGDTLLDVVVNNDLDIDGYGACEGTVTCSTCHVVLTQEDFDRLPEEAGDEERDMLDLAYGLTDTSRLGCQITLTKDLNGLVVKIPEGVNDARITHTYGFRYLPSHKRQDRLRKGYSKHLPLQVNNNYYDATSYESLQFRKYYPKSEAIFKDIFDDKGMLYLTRANKDTDRLLNELLNDVITMKSEKYLRQRAHRSNVARNGGMEFEFNELVA</sequence>
<comment type="subcellular location">
    <subcellularLocation>
        <location evidence="1">Mitochondrion</location>
    </subcellularLocation>
</comment>
<comment type="similarity">
    <text evidence="2">Belongs to the adrenodoxin/putidaredoxin family.</text>
</comment>
<evidence type="ECO:0000256" key="3">
    <source>
        <dbReference type="ARBA" id="ARBA00022448"/>
    </source>
</evidence>
<dbReference type="InterPro" id="IPR012675">
    <property type="entry name" value="Beta-grasp_dom_sf"/>
</dbReference>
<reference evidence="16 17" key="1">
    <citation type="submission" date="2023-11" db="EMBL/GenBank/DDBJ databases">
        <authorList>
            <person name="Okamura Y."/>
        </authorList>
    </citation>
    <scope>NUCLEOTIDE SEQUENCE [LARGE SCALE GENOMIC DNA]</scope>
</reference>
<dbReference type="GO" id="GO:0140647">
    <property type="term" value="P:P450-containing electron transport chain"/>
    <property type="evidence" value="ECO:0007669"/>
    <property type="project" value="InterPro"/>
</dbReference>
<keyword evidence="12" id="KW-0755">Steroidogenesis</keyword>
<dbReference type="CDD" id="cd00207">
    <property type="entry name" value="fer2"/>
    <property type="match status" value="1"/>
</dbReference>
<dbReference type="GO" id="GO:0046872">
    <property type="term" value="F:metal ion binding"/>
    <property type="evidence" value="ECO:0007669"/>
    <property type="project" value="UniProtKB-KW"/>
</dbReference>
<keyword evidence="6" id="KW-0249">Electron transport</keyword>
<evidence type="ECO:0000256" key="8">
    <source>
        <dbReference type="ARBA" id="ARBA00023014"/>
    </source>
</evidence>
<evidence type="ECO:0000313" key="17">
    <source>
        <dbReference type="Proteomes" id="UP001497472"/>
    </source>
</evidence>
<organism evidence="16 17">
    <name type="scientific">Leptosia nina</name>
    <dbReference type="NCBI Taxonomy" id="320188"/>
    <lineage>
        <taxon>Eukaryota</taxon>
        <taxon>Metazoa</taxon>
        <taxon>Ecdysozoa</taxon>
        <taxon>Arthropoda</taxon>
        <taxon>Hexapoda</taxon>
        <taxon>Insecta</taxon>
        <taxon>Pterygota</taxon>
        <taxon>Neoptera</taxon>
        <taxon>Endopterygota</taxon>
        <taxon>Lepidoptera</taxon>
        <taxon>Glossata</taxon>
        <taxon>Ditrysia</taxon>
        <taxon>Papilionoidea</taxon>
        <taxon>Pieridae</taxon>
        <taxon>Pierinae</taxon>
        <taxon>Leptosia</taxon>
    </lineage>
</organism>